<dbReference type="VEuPathDB" id="FungiDB:VP01_2127g2"/>
<evidence type="ECO:0000256" key="1">
    <source>
        <dbReference type="SAM" id="MobiDB-lite"/>
    </source>
</evidence>
<feature type="compositionally biased region" description="Basic and acidic residues" evidence="1">
    <location>
        <begin position="87"/>
        <end position="97"/>
    </location>
</feature>
<dbReference type="OrthoDB" id="3056932at2759"/>
<reference evidence="2 3" key="1">
    <citation type="submission" date="2015-08" db="EMBL/GenBank/DDBJ databases">
        <title>Next Generation Sequencing and Analysis of the Genome of Puccinia sorghi L Schw, the Causal Agent of Maize Common Rust.</title>
        <authorList>
            <person name="Rochi L."/>
            <person name="Burguener G."/>
            <person name="Darino M."/>
            <person name="Turjanski A."/>
            <person name="Kreff E."/>
            <person name="Dieguez M.J."/>
            <person name="Sacco F."/>
        </authorList>
    </citation>
    <scope>NUCLEOTIDE SEQUENCE [LARGE SCALE GENOMIC DNA]</scope>
    <source>
        <strain evidence="2 3">RO10H11247</strain>
    </source>
</reference>
<feature type="region of interest" description="Disordered" evidence="1">
    <location>
        <begin position="87"/>
        <end position="106"/>
    </location>
</feature>
<gene>
    <name evidence="2" type="ORF">VP01_2127g2</name>
</gene>
<proteinExistence type="predicted"/>
<name>A0A0L6VA20_9BASI</name>
<comment type="caution">
    <text evidence="2">The sequence shown here is derived from an EMBL/GenBank/DDBJ whole genome shotgun (WGS) entry which is preliminary data.</text>
</comment>
<accession>A0A0L6VA20</accession>
<keyword evidence="3" id="KW-1185">Reference proteome</keyword>
<protein>
    <submittedName>
        <fullName evidence="2">Uncharacterized protein</fullName>
    </submittedName>
</protein>
<dbReference type="Proteomes" id="UP000037035">
    <property type="component" value="Unassembled WGS sequence"/>
</dbReference>
<evidence type="ECO:0000313" key="2">
    <source>
        <dbReference type="EMBL" id="KNZ57559.1"/>
    </source>
</evidence>
<organism evidence="2 3">
    <name type="scientific">Puccinia sorghi</name>
    <dbReference type="NCBI Taxonomy" id="27349"/>
    <lineage>
        <taxon>Eukaryota</taxon>
        <taxon>Fungi</taxon>
        <taxon>Dikarya</taxon>
        <taxon>Basidiomycota</taxon>
        <taxon>Pucciniomycotina</taxon>
        <taxon>Pucciniomycetes</taxon>
        <taxon>Pucciniales</taxon>
        <taxon>Pucciniaceae</taxon>
        <taxon>Puccinia</taxon>
    </lineage>
</organism>
<dbReference type="AlphaFoldDB" id="A0A0L6VA20"/>
<evidence type="ECO:0000313" key="3">
    <source>
        <dbReference type="Proteomes" id="UP000037035"/>
    </source>
</evidence>
<dbReference type="EMBL" id="LAVV01006978">
    <property type="protein sequence ID" value="KNZ57559.1"/>
    <property type="molecule type" value="Genomic_DNA"/>
</dbReference>
<sequence length="248" mass="27858">MGAPVILVTMLKSACEIGSSHWLCRCNTQSFWICLPCGNQIFSHIKVKSRSSHYISVSMMEGSLDTQKEREHHSQIRWGFNIKIKHQDSKNEEKSDSDNIPDDNSTFTITEKENLQKLLPKLISPPGISAVPKRVGTASNINMKASKWHSLFSKNLPLVALKVFGNVWSAGNRKQNISLLKNLCSLVECTHFVKCKSITEETCAKFEINYALYLGLLRHFLRGSPSDQITITLFALFKRVASKCNGQG</sequence>